<reference evidence="1" key="2">
    <citation type="submission" date="2025-03" db="EMBL/GenBank/DDBJ databases">
        <authorList>
            <consortium name="ELIXIR-Norway"/>
            <consortium name="Elixir Norway"/>
        </authorList>
    </citation>
    <scope>NUCLEOTIDE SEQUENCE</scope>
</reference>
<accession>A0AC59ZW91</accession>
<dbReference type="EMBL" id="OX596088">
    <property type="protein sequence ID" value="CAN0517444.1"/>
    <property type="molecule type" value="Genomic_DNA"/>
</dbReference>
<evidence type="ECO:0000313" key="2">
    <source>
        <dbReference type="Proteomes" id="UP001162501"/>
    </source>
</evidence>
<proteinExistence type="predicted"/>
<reference evidence="1" key="1">
    <citation type="submission" date="2023-05" db="EMBL/GenBank/DDBJ databases">
        <authorList>
            <consortium name="ELIXIR-Norway"/>
        </authorList>
    </citation>
    <scope>NUCLEOTIDE SEQUENCE</scope>
</reference>
<sequence>MYQTVGCHASSAPLGSNHKVLLTTPTLTPHKGGSSTSLRGPLHQGPPAPSAELCHSKRHMLRFLGESASPLWRFDAVHALVPAAPFRGQPQPERLGLSAAHGHLIGFCPSALTNGACWNIPVPRLERSALVTEARRC</sequence>
<organism evidence="1 2">
    <name type="scientific">Rangifer tarandus platyrhynchus</name>
    <name type="common">Svalbard reindeer</name>
    <dbReference type="NCBI Taxonomy" id="3082113"/>
    <lineage>
        <taxon>Eukaryota</taxon>
        <taxon>Metazoa</taxon>
        <taxon>Chordata</taxon>
        <taxon>Craniata</taxon>
        <taxon>Vertebrata</taxon>
        <taxon>Euteleostomi</taxon>
        <taxon>Mammalia</taxon>
        <taxon>Eutheria</taxon>
        <taxon>Laurasiatheria</taxon>
        <taxon>Artiodactyla</taxon>
        <taxon>Ruminantia</taxon>
        <taxon>Pecora</taxon>
        <taxon>Cervidae</taxon>
        <taxon>Odocoileinae</taxon>
        <taxon>Rangifer</taxon>
    </lineage>
</organism>
<evidence type="ECO:0000313" key="1">
    <source>
        <dbReference type="EMBL" id="CAN0517444.1"/>
    </source>
</evidence>
<name>A0AC59ZW91_RANTA</name>
<protein>
    <submittedName>
        <fullName evidence="1">Uncharacterized protein</fullName>
    </submittedName>
</protein>
<gene>
    <name evidence="1" type="ORF">MRATA1EN22A_LOCUS23630</name>
</gene>
<dbReference type="Proteomes" id="UP001162501">
    <property type="component" value="Chromosome 4"/>
</dbReference>